<keyword evidence="3" id="KW-0998">Cell outer membrane</keyword>
<keyword evidence="5" id="KW-0732">Signal</keyword>
<reference evidence="8 9" key="1">
    <citation type="submission" date="2020-04" db="EMBL/GenBank/DDBJ databases">
        <authorList>
            <person name="Yin C."/>
        </authorList>
    </citation>
    <scope>NUCLEOTIDE SEQUENCE [LARGE SCALE GENOMIC DNA]</scope>
    <source>
        <strain evidence="8 9">Ak56</strain>
    </source>
</reference>
<evidence type="ECO:0000256" key="4">
    <source>
        <dbReference type="RuleBase" id="RU003357"/>
    </source>
</evidence>
<dbReference type="SUPFAM" id="SSF56935">
    <property type="entry name" value="Porins"/>
    <property type="match status" value="1"/>
</dbReference>
<dbReference type="Gene3D" id="2.40.170.20">
    <property type="entry name" value="TonB-dependent receptor, beta-barrel domain"/>
    <property type="match status" value="1"/>
</dbReference>
<dbReference type="Proteomes" id="UP000552864">
    <property type="component" value="Unassembled WGS sequence"/>
</dbReference>
<dbReference type="Pfam" id="PF13715">
    <property type="entry name" value="CarbopepD_reg_2"/>
    <property type="match status" value="1"/>
</dbReference>
<dbReference type="GO" id="GO:0009279">
    <property type="term" value="C:cell outer membrane"/>
    <property type="evidence" value="ECO:0007669"/>
    <property type="project" value="UniProtKB-SubCell"/>
</dbReference>
<dbReference type="AlphaFoldDB" id="A0A847SGT4"/>
<evidence type="ECO:0000256" key="2">
    <source>
        <dbReference type="ARBA" id="ARBA00023136"/>
    </source>
</evidence>
<organism evidence="8 9">
    <name type="scientific">Chitinophaga eiseniae</name>
    <dbReference type="NCBI Taxonomy" id="634771"/>
    <lineage>
        <taxon>Bacteria</taxon>
        <taxon>Pseudomonadati</taxon>
        <taxon>Bacteroidota</taxon>
        <taxon>Chitinophagia</taxon>
        <taxon>Chitinophagales</taxon>
        <taxon>Chitinophagaceae</taxon>
        <taxon>Chitinophaga</taxon>
    </lineage>
</organism>
<dbReference type="Gene3D" id="2.60.40.1120">
    <property type="entry name" value="Carboxypeptidase-like, regulatory domain"/>
    <property type="match status" value="1"/>
</dbReference>
<evidence type="ECO:0000259" key="7">
    <source>
        <dbReference type="Pfam" id="PF07715"/>
    </source>
</evidence>
<comment type="caution">
    <text evidence="8">The sequence shown here is derived from an EMBL/GenBank/DDBJ whole genome shotgun (WGS) entry which is preliminary data.</text>
</comment>
<evidence type="ECO:0000259" key="6">
    <source>
        <dbReference type="Pfam" id="PF00593"/>
    </source>
</evidence>
<evidence type="ECO:0000256" key="3">
    <source>
        <dbReference type="ARBA" id="ARBA00023237"/>
    </source>
</evidence>
<feature type="domain" description="TonB-dependent receptor plug" evidence="7">
    <location>
        <begin position="247"/>
        <end position="347"/>
    </location>
</feature>
<keyword evidence="4" id="KW-0798">TonB box</keyword>
<dbReference type="Pfam" id="PF00593">
    <property type="entry name" value="TonB_dep_Rec_b-barrel"/>
    <property type="match status" value="1"/>
</dbReference>
<dbReference type="Pfam" id="PF07715">
    <property type="entry name" value="Plug"/>
    <property type="match status" value="1"/>
</dbReference>
<proteinExistence type="inferred from homology"/>
<keyword evidence="9" id="KW-1185">Reference proteome</keyword>
<dbReference type="EMBL" id="JABAHZ010000001">
    <property type="protein sequence ID" value="NLR78007.1"/>
    <property type="molecule type" value="Genomic_DNA"/>
</dbReference>
<accession>A0A847SGT4</accession>
<name>A0A847SGT4_9BACT</name>
<dbReference type="InterPro" id="IPR012910">
    <property type="entry name" value="Plug_dom"/>
</dbReference>
<dbReference type="PANTHER" id="PTHR40980">
    <property type="entry name" value="PLUG DOMAIN-CONTAINING PROTEIN"/>
    <property type="match status" value="1"/>
</dbReference>
<evidence type="ECO:0000256" key="5">
    <source>
        <dbReference type="SAM" id="SignalP"/>
    </source>
</evidence>
<feature type="chain" id="PRO_5032554718" evidence="5">
    <location>
        <begin position="35"/>
        <end position="1165"/>
    </location>
</feature>
<feature type="domain" description="TonB-dependent receptor-like beta-barrel" evidence="6">
    <location>
        <begin position="620"/>
        <end position="1065"/>
    </location>
</feature>
<dbReference type="InterPro" id="IPR008969">
    <property type="entry name" value="CarboxyPept-like_regulatory"/>
</dbReference>
<comment type="subcellular location">
    <subcellularLocation>
        <location evidence="1 4">Cell outer membrane</location>
    </subcellularLocation>
</comment>
<evidence type="ECO:0000313" key="9">
    <source>
        <dbReference type="Proteomes" id="UP000552864"/>
    </source>
</evidence>
<keyword evidence="2 4" id="KW-0472">Membrane</keyword>
<dbReference type="SUPFAM" id="SSF49464">
    <property type="entry name" value="Carboxypeptidase regulatory domain-like"/>
    <property type="match status" value="1"/>
</dbReference>
<dbReference type="InterPro" id="IPR036942">
    <property type="entry name" value="Beta-barrel_TonB_sf"/>
</dbReference>
<dbReference type="PANTHER" id="PTHR40980:SF4">
    <property type="entry name" value="TONB-DEPENDENT RECEPTOR-LIKE BETA-BARREL DOMAIN-CONTAINING PROTEIN"/>
    <property type="match status" value="1"/>
</dbReference>
<dbReference type="InterPro" id="IPR037066">
    <property type="entry name" value="Plug_dom_sf"/>
</dbReference>
<dbReference type="InterPro" id="IPR000531">
    <property type="entry name" value="Beta-barrel_TonB"/>
</dbReference>
<sequence length="1165" mass="130415">MKKRFVNQFYRLLSGKKLFSLLPLFLLYSLFCHAQEGGKATKYNISFSGNTLEECIDALQKQTGIRFFYEALEVNKVERHYTRSFNQATINTIADYLLANTSLVYDIVDNKKVVIRRKIPATNTHTLDSANSSGESHTIKGRVVDFETSMPLAGASVKLAGASRSVVSDSKGYYVISGIKTGEYTLAVTYIGYSAFAETVRLTNSTTFDIRMQAGGGSLGEIVVSAAGRKVHNVAHTTDRKVLETIKSAQSVVSGISSQQIAMGADRNVAEVVKKISGVSIKDDKFVIIRGMNERYNLTYLNGNIAPSTELYSRAFSLDLLPSRIIDRIMVYKSPAPDLMGDMTGGAVKIFTKDAKTVKHVDVELQMGYRTGTTFNGQFMTYHGSGTDFLGFDNGVRKLPAVVPGYGDFTRAGISQKEYAQNFSPYLQYGYKSALPMIQLTANYYNTFKIGGKNLGMLSSLSYKTESQQLDIDRAGSFWSSDGNGKRTHETTRESQSMETVQINLLQNFTYKLRDSSRLFFKNYFLQQGQSTTVVRTARNNQYVAGDSSTDLGHLTGINWKELVYGYNVYERNIILGYTQRFLYAGNVGGEHYFTRGKQLLEWNLGYTFSRQQIPDQRVIRFNQNRQDGGGTRGFGQSEDLSWVASYRYIKGPDDVENKNNNLERGMISRTWSRNNEQVYNGAIDYTNKLTSWMTFKAGTYQQWKSRVLFRRAYTLNEGDLNSAGYPESANANIGSSGHYMDFNKVFFTEQDLDKVWSTNYLKDDGSALKVFDRTSGSDAYTATEQLNAGYVALSLLPLNGKLDVYGGLRVEYDRQKVAGAMPGSNQGSINYPVLVDNKTTNYLPSINISYRPSQQFVVRTAYGKTVNRPEFRELSPYGELDQLNNQTVRGNHLLKPANATNYDARIEWYPKNNDKAETFSVGVFYKELTNPIERMITRSLFSGGPANISFGNADKATVQGLEIDLRKNFGFIPVPFFRNLSFIGNLSLIKSEVNKGLDTLVLKNPDPAVNPHYTRQLQGQAPYTVNLGLYYDNAGTGTKLALSWNKIGPRIYAAANGAPFSIKYQGAVPVVTPGNQGSLIELEREALDLALTQRIIKSLQVKFSAQNILNQPIRMAEDENFTYKYEKAFIKRTGEPYQSDTNGDMISSEYKPGPHFILSLTYSF</sequence>
<dbReference type="RefSeq" id="WP_168737362.1">
    <property type="nucleotide sequence ID" value="NZ_JABAHZ010000001.1"/>
</dbReference>
<keyword evidence="8" id="KW-0675">Receptor</keyword>
<gene>
    <name evidence="8" type="ORF">HGH91_05190</name>
</gene>
<evidence type="ECO:0000256" key="1">
    <source>
        <dbReference type="ARBA" id="ARBA00004442"/>
    </source>
</evidence>
<comment type="similarity">
    <text evidence="4">Belongs to the TonB-dependent receptor family.</text>
</comment>
<dbReference type="Gene3D" id="2.170.130.10">
    <property type="entry name" value="TonB-dependent receptor, plug domain"/>
    <property type="match status" value="1"/>
</dbReference>
<evidence type="ECO:0000313" key="8">
    <source>
        <dbReference type="EMBL" id="NLR78007.1"/>
    </source>
</evidence>
<protein>
    <submittedName>
        <fullName evidence="8">TonB-dependent receptor</fullName>
    </submittedName>
</protein>
<feature type="signal peptide" evidence="5">
    <location>
        <begin position="1"/>
        <end position="34"/>
    </location>
</feature>